<evidence type="ECO:0000256" key="3">
    <source>
        <dbReference type="ARBA" id="ARBA00022692"/>
    </source>
</evidence>
<evidence type="ECO:0000256" key="1">
    <source>
        <dbReference type="ARBA" id="ARBA00004651"/>
    </source>
</evidence>
<protein>
    <submittedName>
        <fullName evidence="7">Stage V sporulation protein B</fullName>
    </submittedName>
</protein>
<feature type="transmembrane region" description="Helical" evidence="6">
    <location>
        <begin position="48"/>
        <end position="70"/>
    </location>
</feature>
<dbReference type="PIRSF" id="PIRSF038958">
    <property type="entry name" value="PG_synth_SpoVB"/>
    <property type="match status" value="1"/>
</dbReference>
<dbReference type="GO" id="GO:0005886">
    <property type="term" value="C:plasma membrane"/>
    <property type="evidence" value="ECO:0007669"/>
    <property type="project" value="UniProtKB-SubCell"/>
</dbReference>
<dbReference type="InterPro" id="IPR002797">
    <property type="entry name" value="Polysacc_synth"/>
</dbReference>
<feature type="transmembrane region" description="Helical" evidence="6">
    <location>
        <begin position="329"/>
        <end position="353"/>
    </location>
</feature>
<dbReference type="CDD" id="cd13124">
    <property type="entry name" value="MATE_SpoVB_like"/>
    <property type="match status" value="1"/>
</dbReference>
<feature type="transmembrane region" description="Helical" evidence="6">
    <location>
        <begin position="162"/>
        <end position="177"/>
    </location>
</feature>
<sequence>MEKKQTFLKGALILSIAGAISKLLGAIYRIPLARMIGAEGIGLYQMAYPIYTTILALATAGVPVAISIMVARKETEGYSGDSFKILKASLFILFIIGLLLTLMVIQGAGILADYVLKNPQAYYPILAVSPAIFLAGLMSVFRGFFQGHQSMVPTAVSQVVEQLFRVTAVLILAYFLVDKGIEYAAAGATFGAVIGGVAGLIVLIFYYIAFIRRHDIKYANLLYSGESTASLGRKMIKLAIPVSVGAVVLPLVQMLDAIIVPGRLIALNYTVSQATALYGHLSGMAAVLISLPTIFTISIATSMVPAISEAQARNDRRLLIERLNYGFRGGMLISFPAAAGLFVLAFPICDLLYGAAEAGAALEPLAFSAVVLAAFQISSAGLQGIGKPEIAMRHLVITGIFKVIFNYSLTSIPALNIKGAAIGTVLAFCLGSLLNLIYLKRYTGIRYETGRMLKILLVTVVMAITVKISYQYLVAYDVSSHLSTLLAITWGVIVYGILLLVVRELDIAMIRKIIKGA</sequence>
<reference evidence="8" key="1">
    <citation type="submission" date="2016-11" db="EMBL/GenBank/DDBJ databases">
        <authorList>
            <person name="Varghese N."/>
            <person name="Submissions S."/>
        </authorList>
    </citation>
    <scope>NUCLEOTIDE SEQUENCE [LARGE SCALE GENOMIC DNA]</scope>
    <source>
        <strain evidence="8">DSM 11003</strain>
    </source>
</reference>
<evidence type="ECO:0000313" key="7">
    <source>
        <dbReference type="EMBL" id="SHG43415.1"/>
    </source>
</evidence>
<dbReference type="OrthoDB" id="9775950at2"/>
<organism evidence="7 8">
    <name type="scientific">Thermosyntropha lipolytica DSM 11003</name>
    <dbReference type="NCBI Taxonomy" id="1123382"/>
    <lineage>
        <taxon>Bacteria</taxon>
        <taxon>Bacillati</taxon>
        <taxon>Bacillota</taxon>
        <taxon>Clostridia</taxon>
        <taxon>Eubacteriales</taxon>
        <taxon>Syntrophomonadaceae</taxon>
        <taxon>Thermosyntropha</taxon>
    </lineage>
</organism>
<keyword evidence="8" id="KW-1185">Reference proteome</keyword>
<dbReference type="PANTHER" id="PTHR30250">
    <property type="entry name" value="PST FAMILY PREDICTED COLANIC ACID TRANSPORTER"/>
    <property type="match status" value="1"/>
</dbReference>
<gene>
    <name evidence="7" type="ORF">SAMN02745221_00208</name>
</gene>
<dbReference type="AlphaFoldDB" id="A0A1M5JSL4"/>
<evidence type="ECO:0000256" key="6">
    <source>
        <dbReference type="SAM" id="Phobius"/>
    </source>
</evidence>
<name>A0A1M5JSL4_9FIRM</name>
<feature type="transmembrane region" description="Helical" evidence="6">
    <location>
        <begin position="365"/>
        <end position="382"/>
    </location>
</feature>
<feature type="transmembrane region" description="Helical" evidence="6">
    <location>
        <begin position="238"/>
        <end position="260"/>
    </location>
</feature>
<dbReference type="RefSeq" id="WP_084728253.1">
    <property type="nucleotide sequence ID" value="NZ_FQWY01000003.1"/>
</dbReference>
<dbReference type="STRING" id="1123382.SAMN02745221_00208"/>
<proteinExistence type="predicted"/>
<dbReference type="InterPro" id="IPR050833">
    <property type="entry name" value="Poly_Biosynth_Transport"/>
</dbReference>
<keyword evidence="2" id="KW-1003">Cell membrane</keyword>
<feature type="transmembrane region" description="Helical" evidence="6">
    <location>
        <begin position="394"/>
        <end position="414"/>
    </location>
</feature>
<feature type="transmembrane region" description="Helical" evidence="6">
    <location>
        <begin position="451"/>
        <end position="470"/>
    </location>
</feature>
<keyword evidence="5 6" id="KW-0472">Membrane</keyword>
<feature type="transmembrane region" description="Helical" evidence="6">
    <location>
        <begin position="90"/>
        <end position="115"/>
    </location>
</feature>
<evidence type="ECO:0000256" key="2">
    <source>
        <dbReference type="ARBA" id="ARBA00022475"/>
    </source>
</evidence>
<keyword evidence="4 6" id="KW-1133">Transmembrane helix</keyword>
<feature type="transmembrane region" description="Helical" evidence="6">
    <location>
        <begin position="183"/>
        <end position="208"/>
    </location>
</feature>
<feature type="transmembrane region" description="Helical" evidence="6">
    <location>
        <begin position="121"/>
        <end position="141"/>
    </location>
</feature>
<dbReference type="InterPro" id="IPR024923">
    <property type="entry name" value="PG_synth_SpoVB"/>
</dbReference>
<evidence type="ECO:0000256" key="5">
    <source>
        <dbReference type="ARBA" id="ARBA00023136"/>
    </source>
</evidence>
<comment type="subcellular location">
    <subcellularLocation>
        <location evidence="1">Cell membrane</location>
        <topology evidence="1">Multi-pass membrane protein</topology>
    </subcellularLocation>
</comment>
<feature type="transmembrane region" description="Helical" evidence="6">
    <location>
        <begin position="420"/>
        <end position="439"/>
    </location>
</feature>
<dbReference type="PANTHER" id="PTHR30250:SF21">
    <property type="entry name" value="LIPID II FLIPPASE MURJ"/>
    <property type="match status" value="1"/>
</dbReference>
<dbReference type="EMBL" id="FQWY01000003">
    <property type="protein sequence ID" value="SHG43415.1"/>
    <property type="molecule type" value="Genomic_DNA"/>
</dbReference>
<evidence type="ECO:0000313" key="8">
    <source>
        <dbReference type="Proteomes" id="UP000242329"/>
    </source>
</evidence>
<feature type="transmembrane region" description="Helical" evidence="6">
    <location>
        <begin position="482"/>
        <end position="502"/>
    </location>
</feature>
<keyword evidence="3 6" id="KW-0812">Transmembrane</keyword>
<evidence type="ECO:0000256" key="4">
    <source>
        <dbReference type="ARBA" id="ARBA00022989"/>
    </source>
</evidence>
<feature type="transmembrane region" description="Helical" evidence="6">
    <location>
        <begin position="7"/>
        <end position="28"/>
    </location>
</feature>
<feature type="transmembrane region" description="Helical" evidence="6">
    <location>
        <begin position="280"/>
        <end position="308"/>
    </location>
</feature>
<accession>A0A1M5JSL4</accession>
<dbReference type="Pfam" id="PF01943">
    <property type="entry name" value="Polysacc_synt"/>
    <property type="match status" value="1"/>
</dbReference>
<dbReference type="Proteomes" id="UP000242329">
    <property type="component" value="Unassembled WGS sequence"/>
</dbReference>